<keyword evidence="3" id="KW-1185">Reference proteome</keyword>
<comment type="caution">
    <text evidence="2">The sequence shown here is derived from an EMBL/GenBank/DDBJ whole genome shotgun (WGS) entry which is preliminary data.</text>
</comment>
<evidence type="ECO:0000256" key="1">
    <source>
        <dbReference type="SAM" id="SignalP"/>
    </source>
</evidence>
<dbReference type="Proteomes" id="UP000245507">
    <property type="component" value="Unassembled WGS sequence"/>
</dbReference>
<organism evidence="2 3">
    <name type="scientific">Nocardioides silvaticus</name>
    <dbReference type="NCBI Taxonomy" id="2201891"/>
    <lineage>
        <taxon>Bacteria</taxon>
        <taxon>Bacillati</taxon>
        <taxon>Actinomycetota</taxon>
        <taxon>Actinomycetes</taxon>
        <taxon>Propionibacteriales</taxon>
        <taxon>Nocardioidaceae</taxon>
        <taxon>Nocardioides</taxon>
    </lineage>
</organism>
<accession>A0A316TGL2</accession>
<evidence type="ECO:0000313" key="2">
    <source>
        <dbReference type="EMBL" id="PWN02339.1"/>
    </source>
</evidence>
<sequence>MVALILSALVASLGASPASARELPSAAVSERAGHSQHYHELARRVAREIDCVDYFALGALMGYYDGGKCTIRHERVNILTFKNAAQQRRFLRDMDFGPRRYWWASGHGAIILPVGRSEKAAARTAARRLPGALKRG</sequence>
<gene>
    <name evidence="2" type="ORF">DJ010_14625</name>
</gene>
<proteinExistence type="predicted"/>
<keyword evidence="1" id="KW-0732">Signal</keyword>
<reference evidence="2 3" key="1">
    <citation type="submission" date="2018-05" db="EMBL/GenBank/DDBJ databases">
        <title>Nocardioides silvaticus genome.</title>
        <authorList>
            <person name="Li C."/>
            <person name="Wang G."/>
        </authorList>
    </citation>
    <scope>NUCLEOTIDE SEQUENCE [LARGE SCALE GENOMIC DNA]</scope>
    <source>
        <strain evidence="2 3">CCTCC AB 2018079</strain>
    </source>
</reference>
<evidence type="ECO:0000313" key="3">
    <source>
        <dbReference type="Proteomes" id="UP000245507"/>
    </source>
</evidence>
<dbReference type="AlphaFoldDB" id="A0A316TGL2"/>
<feature type="chain" id="PRO_5016359525" evidence="1">
    <location>
        <begin position="21"/>
        <end position="136"/>
    </location>
</feature>
<name>A0A316TGL2_9ACTN</name>
<feature type="signal peptide" evidence="1">
    <location>
        <begin position="1"/>
        <end position="20"/>
    </location>
</feature>
<dbReference type="EMBL" id="QGDD01000006">
    <property type="protein sequence ID" value="PWN02339.1"/>
    <property type="molecule type" value="Genomic_DNA"/>
</dbReference>
<protein>
    <submittedName>
        <fullName evidence="2">Uncharacterized protein</fullName>
    </submittedName>
</protein>